<gene>
    <name evidence="1" type="ORF">CQA01_21060</name>
</gene>
<dbReference type="PROSITE" id="PS51257">
    <property type="entry name" value="PROKAR_LIPOPROTEIN"/>
    <property type="match status" value="1"/>
</dbReference>
<accession>A0A512CBI7</accession>
<comment type="caution">
    <text evidence="1">The sequence shown here is derived from an EMBL/GenBank/DDBJ whole genome shotgun (WGS) entry which is preliminary data.</text>
</comment>
<protein>
    <submittedName>
        <fullName evidence="1">Uncharacterized protein</fullName>
    </submittedName>
</protein>
<reference evidence="1 2" key="1">
    <citation type="submission" date="2019-07" db="EMBL/GenBank/DDBJ databases">
        <title>Whole genome shotgun sequence of Cyclobacterium qasimii NBRC 106168.</title>
        <authorList>
            <person name="Hosoyama A."/>
            <person name="Uohara A."/>
            <person name="Ohji S."/>
            <person name="Ichikawa N."/>
        </authorList>
    </citation>
    <scope>NUCLEOTIDE SEQUENCE [LARGE SCALE GENOMIC DNA]</scope>
    <source>
        <strain evidence="1 2">NBRC 106168</strain>
    </source>
</reference>
<dbReference type="Proteomes" id="UP000321301">
    <property type="component" value="Unassembled WGS sequence"/>
</dbReference>
<evidence type="ECO:0000313" key="2">
    <source>
        <dbReference type="Proteomes" id="UP000321301"/>
    </source>
</evidence>
<dbReference type="RefSeq" id="WP_020890705.1">
    <property type="nucleotide sequence ID" value="NZ_BJYV01000007.1"/>
</dbReference>
<dbReference type="AlphaFoldDB" id="A0A512CBI7"/>
<sequence length="179" mass="20551">MEKKQINRAIKPLLYFLFFTVFFGCKPKGEQAPPINNGALGDLKPTITPEAPTEGFYTLVKGDSSIQTIYMDGKRYFERLSIEGEQVYNHLYPEISDSFLFEDKYYLKLSYPIPFSGTIKTTIPESPDYVLTPIGEDILQVVVYNALDLKVINFNFDYIPSEKDSLISSTYPFKYVVYN</sequence>
<keyword evidence="2" id="KW-1185">Reference proteome</keyword>
<dbReference type="EMBL" id="BJYV01000007">
    <property type="protein sequence ID" value="GEO21572.1"/>
    <property type="molecule type" value="Genomic_DNA"/>
</dbReference>
<evidence type="ECO:0000313" key="1">
    <source>
        <dbReference type="EMBL" id="GEO21572.1"/>
    </source>
</evidence>
<organism evidence="1 2">
    <name type="scientific">Cyclobacterium qasimii</name>
    <dbReference type="NCBI Taxonomy" id="1350429"/>
    <lineage>
        <taxon>Bacteria</taxon>
        <taxon>Pseudomonadati</taxon>
        <taxon>Bacteroidota</taxon>
        <taxon>Cytophagia</taxon>
        <taxon>Cytophagales</taxon>
        <taxon>Cyclobacteriaceae</taxon>
        <taxon>Cyclobacterium</taxon>
    </lineage>
</organism>
<name>A0A512CBI7_9BACT</name>
<proteinExistence type="predicted"/>